<evidence type="ECO:0000313" key="3">
    <source>
        <dbReference type="EMBL" id="CBL27931.1"/>
    </source>
</evidence>
<keyword evidence="1" id="KW-1133">Transmembrane helix</keyword>
<dbReference type="NCBIfam" id="NF040589">
    <property type="entry name" value="Synergist-CPBP"/>
    <property type="match status" value="1"/>
</dbReference>
<feature type="domain" description="CAAX prenyl protease 2/Lysostaphin resistance protein A-like" evidence="2">
    <location>
        <begin position="82"/>
        <end position="172"/>
    </location>
</feature>
<dbReference type="KEGG" id="sbr:SY1_05180"/>
<evidence type="ECO:0000313" key="4">
    <source>
        <dbReference type="Proteomes" id="UP000008957"/>
    </source>
</evidence>
<dbReference type="RefSeq" id="WP_015556078.1">
    <property type="nucleotide sequence ID" value="NC_021038.1"/>
</dbReference>
<accession>A0AB94IW42</accession>
<feature type="transmembrane region" description="Helical" evidence="1">
    <location>
        <begin position="159"/>
        <end position="178"/>
    </location>
</feature>
<dbReference type="PANTHER" id="PTHR43592:SF15">
    <property type="entry name" value="CAAX AMINO TERMINAL PROTEASE FAMILY PROTEIN"/>
    <property type="match status" value="1"/>
</dbReference>
<dbReference type="AlphaFoldDB" id="A0AB94IW42"/>
<reference evidence="4" key="1">
    <citation type="submission" date="2010-03" db="EMBL/GenBank/DDBJ databases">
        <title>The genome sequence of Synergistetes sp. SGP1.</title>
        <authorList>
            <consortium name="metaHIT consortium -- http://www.metahit.eu/"/>
            <person name="Pajon A."/>
            <person name="Turner K."/>
            <person name="Parkhill J."/>
            <person name="Wade W."/>
            <person name="Vartoukian S."/>
        </authorList>
    </citation>
    <scope>NUCLEOTIDE SEQUENCE [LARGE SCALE GENOMIC DNA]</scope>
    <source>
        <strain evidence="4">SGP1</strain>
    </source>
</reference>
<keyword evidence="4" id="KW-1185">Reference proteome</keyword>
<sequence>MHGILTAAAGLAAAAFMLYFPYTWCRLRGEDERDFGLKWFMGRGAWRDVALALVLTLVPLTVVSMHWPVEWGGPGPRSLTPWQALDSLGGGVAAAFIEETFFRGWLQTLTVRRWGPWAGIPLATLAFALIHLVTLVGWLRVATFFPGLVMGWLRWRHGSVLPSILYHALCNVWAVWWAPIP</sequence>
<feature type="transmembrane region" description="Helical" evidence="1">
    <location>
        <begin position="45"/>
        <end position="67"/>
    </location>
</feature>
<keyword evidence="1" id="KW-0472">Membrane</keyword>
<proteinExistence type="predicted"/>
<evidence type="ECO:0000256" key="1">
    <source>
        <dbReference type="SAM" id="Phobius"/>
    </source>
</evidence>
<keyword evidence="1" id="KW-0812">Transmembrane</keyword>
<keyword evidence="3" id="KW-0645">Protease</keyword>
<protein>
    <submittedName>
        <fullName evidence="3">CAAX amino terminal protease family</fullName>
    </submittedName>
</protein>
<organism evidence="3 4">
    <name type="scientific">Fretibacterium fastidiosum</name>
    <dbReference type="NCBI Taxonomy" id="651822"/>
    <lineage>
        <taxon>Bacteria</taxon>
        <taxon>Thermotogati</taxon>
        <taxon>Synergistota</taxon>
        <taxon>Synergistia</taxon>
        <taxon>Synergistales</taxon>
        <taxon>Aminobacteriaceae</taxon>
        <taxon>Fretibacterium</taxon>
    </lineage>
</organism>
<name>A0AB94IW42_9BACT</name>
<dbReference type="GO" id="GO:0004175">
    <property type="term" value="F:endopeptidase activity"/>
    <property type="evidence" value="ECO:0007669"/>
    <property type="project" value="UniProtKB-ARBA"/>
</dbReference>
<dbReference type="Proteomes" id="UP000008957">
    <property type="component" value="Chromosome"/>
</dbReference>
<dbReference type="EMBL" id="FP929056">
    <property type="protein sequence ID" value="CBL27931.1"/>
    <property type="molecule type" value="Genomic_DNA"/>
</dbReference>
<dbReference type="Pfam" id="PF02517">
    <property type="entry name" value="Rce1-like"/>
    <property type="match status" value="1"/>
</dbReference>
<evidence type="ECO:0000259" key="2">
    <source>
        <dbReference type="Pfam" id="PF02517"/>
    </source>
</evidence>
<gene>
    <name evidence="3" type="ORF">SY1_05180</name>
</gene>
<feature type="transmembrane region" description="Helical" evidence="1">
    <location>
        <begin position="118"/>
        <end position="139"/>
    </location>
</feature>
<dbReference type="GO" id="GO:0080120">
    <property type="term" value="P:CAAX-box protein maturation"/>
    <property type="evidence" value="ECO:0007669"/>
    <property type="project" value="UniProtKB-ARBA"/>
</dbReference>
<dbReference type="GO" id="GO:0006508">
    <property type="term" value="P:proteolysis"/>
    <property type="evidence" value="ECO:0007669"/>
    <property type="project" value="UniProtKB-KW"/>
</dbReference>
<dbReference type="InterPro" id="IPR003675">
    <property type="entry name" value="Rce1/LyrA-like_dom"/>
</dbReference>
<reference evidence="3 4" key="2">
    <citation type="submission" date="2010-03" db="EMBL/GenBank/DDBJ databases">
        <authorList>
            <person name="Pajon A."/>
        </authorList>
    </citation>
    <scope>NUCLEOTIDE SEQUENCE [LARGE SCALE GENOMIC DNA]</scope>
    <source>
        <strain evidence="3 4">SGP1</strain>
    </source>
</reference>
<dbReference type="PANTHER" id="PTHR43592">
    <property type="entry name" value="CAAX AMINO TERMINAL PROTEASE"/>
    <property type="match status" value="1"/>
</dbReference>
<keyword evidence="3" id="KW-0378">Hydrolase</keyword>
<feature type="transmembrane region" description="Helical" evidence="1">
    <location>
        <begin position="6"/>
        <end position="24"/>
    </location>
</feature>